<evidence type="ECO:0000313" key="6">
    <source>
        <dbReference type="EMBL" id="MFC5522745.1"/>
    </source>
</evidence>
<dbReference type="EMBL" id="JBHSMX010000057">
    <property type="protein sequence ID" value="MFC5522745.1"/>
    <property type="molecule type" value="Genomic_DNA"/>
</dbReference>
<evidence type="ECO:0000256" key="1">
    <source>
        <dbReference type="ARBA" id="ARBA00009437"/>
    </source>
</evidence>
<organism evidence="6 7">
    <name type="scientific">Polaromonas jejuensis</name>
    <dbReference type="NCBI Taxonomy" id="457502"/>
    <lineage>
        <taxon>Bacteria</taxon>
        <taxon>Pseudomonadati</taxon>
        <taxon>Pseudomonadota</taxon>
        <taxon>Betaproteobacteria</taxon>
        <taxon>Burkholderiales</taxon>
        <taxon>Comamonadaceae</taxon>
        <taxon>Polaromonas</taxon>
    </lineage>
</organism>
<comment type="similarity">
    <text evidence="1">Belongs to the LysR transcriptional regulatory family.</text>
</comment>
<sequence length="308" mass="34335">MDRLQSMRVFQQVVDDGSFAAAARKFDMSAAVVTRLVGDLEDHLGVRLLQRTTRRLALTDAGEAYLARVRHILNDIDEAHAAAQAHAQEMSGVIRILTPPVFATHVLAPLVAEFGRRYPKVVLDIHADSPLVPPIEDYDLTLLGAADTFDANIIARPIASSDGILCASPDYLREHGIPQQPEDLAQHRCLRIKLPANRHRSWRLINPEEQQRELEVQIEPALLVNNTVTLIRACVDSAGISNLPIDLVAKYLQNGDLQRVLSPWITGRNTLYAALPSRKFIPARTSVFLEFMTEHTRAVIKKMETPRG</sequence>
<dbReference type="Pfam" id="PF00126">
    <property type="entry name" value="HTH_1"/>
    <property type="match status" value="1"/>
</dbReference>
<dbReference type="InterPro" id="IPR036390">
    <property type="entry name" value="WH_DNA-bd_sf"/>
</dbReference>
<dbReference type="Pfam" id="PF03466">
    <property type="entry name" value="LysR_substrate"/>
    <property type="match status" value="1"/>
</dbReference>
<dbReference type="Proteomes" id="UP001596084">
    <property type="component" value="Unassembled WGS sequence"/>
</dbReference>
<dbReference type="RefSeq" id="WP_068835700.1">
    <property type="nucleotide sequence ID" value="NZ_JBHSMX010000057.1"/>
</dbReference>
<gene>
    <name evidence="6" type="ORF">ACFPP7_17795</name>
</gene>
<protein>
    <submittedName>
        <fullName evidence="6">LysR family transcriptional regulator</fullName>
    </submittedName>
</protein>
<dbReference type="Gene3D" id="1.10.10.10">
    <property type="entry name" value="Winged helix-like DNA-binding domain superfamily/Winged helix DNA-binding domain"/>
    <property type="match status" value="1"/>
</dbReference>
<keyword evidence="7" id="KW-1185">Reference proteome</keyword>
<dbReference type="CDD" id="cd08422">
    <property type="entry name" value="PBP2_CrgA_like"/>
    <property type="match status" value="1"/>
</dbReference>
<dbReference type="PANTHER" id="PTHR30537">
    <property type="entry name" value="HTH-TYPE TRANSCRIPTIONAL REGULATOR"/>
    <property type="match status" value="1"/>
</dbReference>
<dbReference type="SUPFAM" id="SSF53850">
    <property type="entry name" value="Periplasmic binding protein-like II"/>
    <property type="match status" value="1"/>
</dbReference>
<dbReference type="PANTHER" id="PTHR30537:SF35">
    <property type="entry name" value="TRANSCRIPTIONAL REGULATORY PROTEIN"/>
    <property type="match status" value="1"/>
</dbReference>
<evidence type="ECO:0000256" key="2">
    <source>
        <dbReference type="ARBA" id="ARBA00023015"/>
    </source>
</evidence>
<evidence type="ECO:0000256" key="3">
    <source>
        <dbReference type="ARBA" id="ARBA00023125"/>
    </source>
</evidence>
<dbReference type="InterPro" id="IPR058163">
    <property type="entry name" value="LysR-type_TF_proteobact-type"/>
</dbReference>
<evidence type="ECO:0000256" key="4">
    <source>
        <dbReference type="ARBA" id="ARBA00023163"/>
    </source>
</evidence>
<evidence type="ECO:0000259" key="5">
    <source>
        <dbReference type="PROSITE" id="PS50931"/>
    </source>
</evidence>
<feature type="domain" description="HTH lysR-type" evidence="5">
    <location>
        <begin position="1"/>
        <end position="59"/>
    </location>
</feature>
<name>A0ABW0QEM0_9BURK</name>
<dbReference type="SUPFAM" id="SSF46785">
    <property type="entry name" value="Winged helix' DNA-binding domain"/>
    <property type="match status" value="1"/>
</dbReference>
<keyword evidence="2" id="KW-0805">Transcription regulation</keyword>
<keyword evidence="3" id="KW-0238">DNA-binding</keyword>
<dbReference type="InterPro" id="IPR005119">
    <property type="entry name" value="LysR_subst-bd"/>
</dbReference>
<proteinExistence type="inferred from homology"/>
<keyword evidence="4" id="KW-0804">Transcription</keyword>
<reference evidence="7" key="1">
    <citation type="journal article" date="2019" name="Int. J. Syst. Evol. Microbiol.">
        <title>The Global Catalogue of Microorganisms (GCM) 10K type strain sequencing project: providing services to taxonomists for standard genome sequencing and annotation.</title>
        <authorList>
            <consortium name="The Broad Institute Genomics Platform"/>
            <consortium name="The Broad Institute Genome Sequencing Center for Infectious Disease"/>
            <person name="Wu L."/>
            <person name="Ma J."/>
        </authorList>
    </citation>
    <scope>NUCLEOTIDE SEQUENCE [LARGE SCALE GENOMIC DNA]</scope>
    <source>
        <strain evidence="7">CGMCC 4.7277</strain>
    </source>
</reference>
<dbReference type="Gene3D" id="3.40.190.290">
    <property type="match status" value="1"/>
</dbReference>
<dbReference type="InterPro" id="IPR000847">
    <property type="entry name" value="LysR_HTH_N"/>
</dbReference>
<accession>A0ABW0QEM0</accession>
<dbReference type="InterPro" id="IPR036388">
    <property type="entry name" value="WH-like_DNA-bd_sf"/>
</dbReference>
<comment type="caution">
    <text evidence="6">The sequence shown here is derived from an EMBL/GenBank/DDBJ whole genome shotgun (WGS) entry which is preliminary data.</text>
</comment>
<evidence type="ECO:0000313" key="7">
    <source>
        <dbReference type="Proteomes" id="UP001596084"/>
    </source>
</evidence>
<dbReference type="PROSITE" id="PS50931">
    <property type="entry name" value="HTH_LYSR"/>
    <property type="match status" value="1"/>
</dbReference>